<comment type="similarity">
    <text evidence="1">Belongs to the peptidase S66 family.</text>
</comment>
<sequence>MMEPAFSFGPSGGEMTASVSLYRWEILRKPPPLSKGDRIAVVSVAGVVDQRQMEAGMKVVEELGWIPVAWEGCFDEVDGYAGTDARRADRLLSAWEDPSVQGIWCSRGGYGSMRMLPHIDFDRLRLRPKMLMGFSDITALHAAIYRHCRMVTFHGPMITTLPETTDEARRWMQAMLSGAKDQTLSIASAVILHPGKVVGPLFVGNLATLCHLQGTPYAPNLDGHILILEDIGESWHRVDRMFVQLHLSGMLKRVGGILLGSFRDCGAFPERILRAAEEIGGALDIPVAAGLPVGHQEDNRTLPNGILGEWDSEARSLRLLETATAV</sequence>
<proteinExistence type="inferred from homology"/>
<dbReference type="Pfam" id="PF02016">
    <property type="entry name" value="Peptidase_S66"/>
    <property type="match status" value="1"/>
</dbReference>
<organism evidence="9">
    <name type="scientific">Desulfatirhabdium butyrativorans</name>
    <dbReference type="NCBI Taxonomy" id="340467"/>
    <lineage>
        <taxon>Bacteria</taxon>
        <taxon>Pseudomonadati</taxon>
        <taxon>Thermodesulfobacteriota</taxon>
        <taxon>Desulfobacteria</taxon>
        <taxon>Desulfobacterales</taxon>
        <taxon>Desulfatirhabdiaceae</taxon>
        <taxon>Desulfatirhabdium</taxon>
    </lineage>
</organism>
<dbReference type="PANTHER" id="PTHR30237">
    <property type="entry name" value="MURAMOYLTETRAPEPTIDE CARBOXYPEPTIDASE"/>
    <property type="match status" value="1"/>
</dbReference>
<feature type="active site" description="Charge relay system" evidence="6">
    <location>
        <position position="229"/>
    </location>
</feature>
<keyword evidence="2 9" id="KW-0121">Carboxypeptidase</keyword>
<dbReference type="SUPFAM" id="SSF141986">
    <property type="entry name" value="LD-carboxypeptidase A C-terminal domain-like"/>
    <property type="match status" value="1"/>
</dbReference>
<keyword evidence="3" id="KW-0645">Protease</keyword>
<feature type="active site" description="Nucleophile" evidence="6">
    <location>
        <position position="135"/>
    </location>
</feature>
<gene>
    <name evidence="9" type="ORF">ENS29_10925</name>
</gene>
<dbReference type="AlphaFoldDB" id="A0A7C4VYK3"/>
<protein>
    <submittedName>
        <fullName evidence="9">LD-carboxypeptidase</fullName>
    </submittedName>
</protein>
<dbReference type="GO" id="GO:0006508">
    <property type="term" value="P:proteolysis"/>
    <property type="evidence" value="ECO:0007669"/>
    <property type="project" value="UniProtKB-KW"/>
</dbReference>
<dbReference type="GO" id="GO:0004180">
    <property type="term" value="F:carboxypeptidase activity"/>
    <property type="evidence" value="ECO:0007669"/>
    <property type="project" value="UniProtKB-KW"/>
</dbReference>
<evidence type="ECO:0000313" key="9">
    <source>
        <dbReference type="EMBL" id="HGU33354.1"/>
    </source>
</evidence>
<dbReference type="PIRSF" id="PIRSF028757">
    <property type="entry name" value="LD-carboxypeptidase"/>
    <property type="match status" value="1"/>
</dbReference>
<feature type="active site" description="Charge relay system" evidence="6">
    <location>
        <position position="295"/>
    </location>
</feature>
<dbReference type="InterPro" id="IPR027478">
    <property type="entry name" value="LdcA_N"/>
</dbReference>
<feature type="domain" description="LD-carboxypeptidase N-terminal" evidence="7">
    <location>
        <begin position="39"/>
        <end position="155"/>
    </location>
</feature>
<evidence type="ECO:0000256" key="2">
    <source>
        <dbReference type="ARBA" id="ARBA00022645"/>
    </source>
</evidence>
<dbReference type="InterPro" id="IPR003507">
    <property type="entry name" value="S66_fam"/>
</dbReference>
<keyword evidence="4" id="KW-0378">Hydrolase</keyword>
<dbReference type="InterPro" id="IPR040921">
    <property type="entry name" value="Peptidase_S66C"/>
</dbReference>
<evidence type="ECO:0000256" key="4">
    <source>
        <dbReference type="ARBA" id="ARBA00022801"/>
    </source>
</evidence>
<name>A0A7C4VYK3_9BACT</name>
<evidence type="ECO:0000256" key="3">
    <source>
        <dbReference type="ARBA" id="ARBA00022670"/>
    </source>
</evidence>
<evidence type="ECO:0000256" key="5">
    <source>
        <dbReference type="ARBA" id="ARBA00022825"/>
    </source>
</evidence>
<accession>A0A7C4VYK3</accession>
<comment type="caution">
    <text evidence="9">The sequence shown here is derived from an EMBL/GenBank/DDBJ whole genome shotgun (WGS) entry which is preliminary data.</text>
</comment>
<keyword evidence="5" id="KW-0720">Serine protease</keyword>
<dbReference type="InterPro" id="IPR029062">
    <property type="entry name" value="Class_I_gatase-like"/>
</dbReference>
<dbReference type="GO" id="GO:0008236">
    <property type="term" value="F:serine-type peptidase activity"/>
    <property type="evidence" value="ECO:0007669"/>
    <property type="project" value="UniProtKB-KW"/>
</dbReference>
<feature type="domain" description="LD-carboxypeptidase C-terminal" evidence="8">
    <location>
        <begin position="199"/>
        <end position="306"/>
    </location>
</feature>
<dbReference type="SUPFAM" id="SSF52317">
    <property type="entry name" value="Class I glutamine amidotransferase-like"/>
    <property type="match status" value="1"/>
</dbReference>
<evidence type="ECO:0000256" key="1">
    <source>
        <dbReference type="ARBA" id="ARBA00010233"/>
    </source>
</evidence>
<evidence type="ECO:0000256" key="6">
    <source>
        <dbReference type="PIRSR" id="PIRSR028757-1"/>
    </source>
</evidence>
<dbReference type="EMBL" id="DSUH01000250">
    <property type="protein sequence ID" value="HGU33354.1"/>
    <property type="molecule type" value="Genomic_DNA"/>
</dbReference>
<dbReference type="Pfam" id="PF17676">
    <property type="entry name" value="Peptidase_S66C"/>
    <property type="match status" value="1"/>
</dbReference>
<evidence type="ECO:0000259" key="8">
    <source>
        <dbReference type="Pfam" id="PF17676"/>
    </source>
</evidence>
<dbReference type="Gene3D" id="3.50.30.60">
    <property type="entry name" value="LD-carboxypeptidase A C-terminal domain-like"/>
    <property type="match status" value="1"/>
</dbReference>
<dbReference type="PANTHER" id="PTHR30237:SF2">
    <property type="entry name" value="MUREIN TETRAPEPTIDE CARBOXYPEPTIDASE"/>
    <property type="match status" value="1"/>
</dbReference>
<dbReference type="InterPro" id="IPR027461">
    <property type="entry name" value="Carboxypeptidase_A_C_sf"/>
</dbReference>
<reference evidence="9" key="1">
    <citation type="journal article" date="2020" name="mSystems">
        <title>Genome- and Community-Level Interaction Insights into Carbon Utilization and Element Cycling Functions of Hydrothermarchaeota in Hydrothermal Sediment.</title>
        <authorList>
            <person name="Zhou Z."/>
            <person name="Liu Y."/>
            <person name="Xu W."/>
            <person name="Pan J."/>
            <person name="Luo Z.H."/>
            <person name="Li M."/>
        </authorList>
    </citation>
    <scope>NUCLEOTIDE SEQUENCE [LARGE SCALE GENOMIC DNA]</scope>
    <source>
        <strain evidence="9">SpSt-477</strain>
    </source>
</reference>
<dbReference type="Gene3D" id="3.40.50.10740">
    <property type="entry name" value="Class I glutamine amidotransferase-like"/>
    <property type="match status" value="1"/>
</dbReference>
<evidence type="ECO:0000259" key="7">
    <source>
        <dbReference type="Pfam" id="PF02016"/>
    </source>
</evidence>
<dbReference type="InterPro" id="IPR040449">
    <property type="entry name" value="Peptidase_S66_N"/>
</dbReference>
<dbReference type="CDD" id="cd07025">
    <property type="entry name" value="Peptidase_S66"/>
    <property type="match status" value="1"/>
</dbReference>